<sequence>MKYYNKTLYNELKPNYLKLNYEDKINKNEEKIIDLQNKLKYNPPKFLYQRKELQDKIKRYNVNILEIKEKINRINYCKECGMEFVSPKIKYRKSKKWSWKNDYCSKSCYNVTKGYPSEFNSSLKFEIRLRDGFKCKMCGKLQEEIPYLLNVHHIDHDKTNCEHSNLVSLCQPCHLKAHKEPDWHKKFLAEVTAK</sequence>
<proteinExistence type="predicted"/>
<dbReference type="EMBL" id="JAPVER010000020">
    <property type="protein sequence ID" value="MCZ3365401.1"/>
    <property type="molecule type" value="Genomic_DNA"/>
</dbReference>
<dbReference type="AlphaFoldDB" id="A0A9E4ZUS7"/>
<keyword evidence="3" id="KW-0540">Nuclease</keyword>
<comment type="caution">
    <text evidence="3">The sequence shown here is derived from an EMBL/GenBank/DDBJ whole genome shotgun (WGS) entry which is preliminary data.</text>
</comment>
<keyword evidence="5" id="KW-1185">Reference proteome</keyword>
<dbReference type="GO" id="GO:0004519">
    <property type="term" value="F:endonuclease activity"/>
    <property type="evidence" value="ECO:0007669"/>
    <property type="project" value="UniProtKB-KW"/>
</dbReference>
<dbReference type="InterPro" id="IPR002711">
    <property type="entry name" value="HNH"/>
</dbReference>
<dbReference type="EMBL" id="JAPVES010000030">
    <property type="protein sequence ID" value="MCZ3373152.1"/>
    <property type="molecule type" value="Genomic_DNA"/>
</dbReference>
<gene>
    <name evidence="4" type="ORF">O3H35_10955</name>
    <name evidence="3" type="ORF">O3H54_05855</name>
</gene>
<evidence type="ECO:0000256" key="1">
    <source>
        <dbReference type="SAM" id="Coils"/>
    </source>
</evidence>
<dbReference type="RefSeq" id="WP_048081358.1">
    <property type="nucleotide sequence ID" value="NZ_JAPVER010000020.1"/>
</dbReference>
<dbReference type="Proteomes" id="UP001074446">
    <property type="component" value="Unassembled WGS sequence"/>
</dbReference>
<dbReference type="Pfam" id="PF01844">
    <property type="entry name" value="HNH"/>
    <property type="match status" value="1"/>
</dbReference>
<keyword evidence="3" id="KW-0378">Hydrolase</keyword>
<keyword evidence="3" id="KW-0255">Endonuclease</keyword>
<reference evidence="3" key="1">
    <citation type="submission" date="2022-12" db="EMBL/GenBank/DDBJ databases">
        <title>Reclassification of two methanogenic archaea species isolated from the Kolyma lowland permafrost.</title>
        <authorList>
            <person name="Trubitsyn V.E."/>
            <person name="Rivkina E.M."/>
            <person name="Shcherbakova V.A."/>
        </authorList>
    </citation>
    <scope>NUCLEOTIDE SEQUENCE</scope>
    <source>
        <strain evidence="3">M2</strain>
        <strain evidence="4">MK4</strain>
    </source>
</reference>
<dbReference type="GO" id="GO:0008270">
    <property type="term" value="F:zinc ion binding"/>
    <property type="evidence" value="ECO:0007669"/>
    <property type="project" value="InterPro"/>
</dbReference>
<keyword evidence="1" id="KW-0175">Coiled coil</keyword>
<name>A0A9E4ZUS7_9EURY</name>
<evidence type="ECO:0000313" key="5">
    <source>
        <dbReference type="Proteomes" id="UP001068021"/>
    </source>
</evidence>
<dbReference type="Proteomes" id="UP001068021">
    <property type="component" value="Unassembled WGS sequence"/>
</dbReference>
<organism evidence="3 5">
    <name type="scientific">Methanobacterium veterum</name>
    <dbReference type="NCBI Taxonomy" id="408577"/>
    <lineage>
        <taxon>Archaea</taxon>
        <taxon>Methanobacteriati</taxon>
        <taxon>Methanobacteriota</taxon>
        <taxon>Methanomada group</taxon>
        <taxon>Methanobacteria</taxon>
        <taxon>Methanobacteriales</taxon>
        <taxon>Methanobacteriaceae</taxon>
        <taxon>Methanobacterium</taxon>
    </lineage>
</organism>
<feature type="domain" description="HNH nuclease" evidence="2">
    <location>
        <begin position="122"/>
        <end position="175"/>
    </location>
</feature>
<dbReference type="GO" id="GO:0003676">
    <property type="term" value="F:nucleic acid binding"/>
    <property type="evidence" value="ECO:0007669"/>
    <property type="project" value="InterPro"/>
</dbReference>
<evidence type="ECO:0000313" key="4">
    <source>
        <dbReference type="EMBL" id="MCZ3373152.1"/>
    </source>
</evidence>
<evidence type="ECO:0000313" key="3">
    <source>
        <dbReference type="EMBL" id="MCZ3365401.1"/>
    </source>
</evidence>
<accession>A0A9E4ZUS7</accession>
<dbReference type="SMART" id="SM00507">
    <property type="entry name" value="HNHc"/>
    <property type="match status" value="1"/>
</dbReference>
<evidence type="ECO:0000259" key="2">
    <source>
        <dbReference type="SMART" id="SM00507"/>
    </source>
</evidence>
<dbReference type="InterPro" id="IPR003615">
    <property type="entry name" value="HNH_nuc"/>
</dbReference>
<dbReference type="CDD" id="cd00085">
    <property type="entry name" value="HNHc"/>
    <property type="match status" value="1"/>
</dbReference>
<feature type="coiled-coil region" evidence="1">
    <location>
        <begin position="18"/>
        <end position="70"/>
    </location>
</feature>
<protein>
    <submittedName>
        <fullName evidence="3">HNH endonuclease</fullName>
    </submittedName>
</protein>